<protein>
    <recommendedName>
        <fullName evidence="5">Tripartite-type tricarboxylate transporter, receptor component TctC</fullName>
    </recommendedName>
</protein>
<evidence type="ECO:0000313" key="3">
    <source>
        <dbReference type="EMBL" id="QJR14620.1"/>
    </source>
</evidence>
<gene>
    <name evidence="3" type="ORF">DSM104440_01427</name>
</gene>
<dbReference type="Gene3D" id="3.40.190.150">
    <property type="entry name" value="Bordetella uptake gene, domain 1"/>
    <property type="match status" value="1"/>
</dbReference>
<dbReference type="InterPro" id="IPR042100">
    <property type="entry name" value="Bug_dom1"/>
</dbReference>
<dbReference type="PANTHER" id="PTHR42928:SF5">
    <property type="entry name" value="BLR1237 PROTEIN"/>
    <property type="match status" value="1"/>
</dbReference>
<feature type="chain" id="PRO_5026969891" description="Tripartite-type tricarboxylate transporter, receptor component TctC" evidence="2">
    <location>
        <begin position="22"/>
        <end position="316"/>
    </location>
</feature>
<accession>A0A6M4H569</accession>
<dbReference type="KEGG" id="upl:DSM104440_01427"/>
<reference evidence="3 4" key="1">
    <citation type="submission" date="2020-04" db="EMBL/GenBank/DDBJ databases">
        <title>Usitatibacter rugosus gen. nov., sp. nov. and Usitatibacter palustris sp. nov., novel members of Usitatibacteraceae fam. nov. within the order Nitrosomonadales isolated from soil.</title>
        <authorList>
            <person name="Huber K.J."/>
            <person name="Neumann-Schaal M."/>
            <person name="Geppert A."/>
            <person name="Luckner M."/>
            <person name="Wanner G."/>
            <person name="Overmann J."/>
        </authorList>
    </citation>
    <scope>NUCLEOTIDE SEQUENCE [LARGE SCALE GENOMIC DNA]</scope>
    <source>
        <strain evidence="3 4">Swamp67</strain>
    </source>
</reference>
<dbReference type="PIRSF" id="PIRSF017082">
    <property type="entry name" value="YflP"/>
    <property type="match status" value="1"/>
</dbReference>
<dbReference type="CDD" id="cd07012">
    <property type="entry name" value="PBP2_Bug_TTT"/>
    <property type="match status" value="1"/>
</dbReference>
<dbReference type="PANTHER" id="PTHR42928">
    <property type="entry name" value="TRICARBOXYLATE-BINDING PROTEIN"/>
    <property type="match status" value="1"/>
</dbReference>
<dbReference type="Proteomes" id="UP000503096">
    <property type="component" value="Chromosome"/>
</dbReference>
<dbReference type="InParanoid" id="A0A6M4H569"/>
<sequence length="316" mass="33279">MNPLQRFLATLLTLALLPAAAEYPERPIKLLVGVPPGGASDAAARLIGQSLAKSLGRPVIIENRPGAGGSIATQAAIAAAPDGYTLLWAMSSMTGLPLLQKSAPFKSFSEFTPVSMVCRLPHGLYVHPSVPASSVAQLVAYARANPDKLNYATGPLSEYMAAVQFMKASGTTMVRVPYKGGAPALMDVVEGRVQVYFTPLAQALPQVKAGKLRMLATLMPARSEQAPDVPTMAEAGLDVSIPNWNAIVAPPGTPSAIVERLAREVGRALEDPALRAALATQHLVAEGSTPTQLANAIAQSAQTWRRFVTENDVPQE</sequence>
<dbReference type="EMBL" id="CP053073">
    <property type="protein sequence ID" value="QJR14620.1"/>
    <property type="molecule type" value="Genomic_DNA"/>
</dbReference>
<dbReference type="AlphaFoldDB" id="A0A6M4H569"/>
<keyword evidence="2" id="KW-0732">Signal</keyword>
<organism evidence="3 4">
    <name type="scientific">Usitatibacter palustris</name>
    <dbReference type="NCBI Taxonomy" id="2732487"/>
    <lineage>
        <taxon>Bacteria</taxon>
        <taxon>Pseudomonadati</taxon>
        <taxon>Pseudomonadota</taxon>
        <taxon>Betaproteobacteria</taxon>
        <taxon>Nitrosomonadales</taxon>
        <taxon>Usitatibacteraceae</taxon>
        <taxon>Usitatibacter</taxon>
    </lineage>
</organism>
<keyword evidence="4" id="KW-1185">Reference proteome</keyword>
<evidence type="ECO:0008006" key="5">
    <source>
        <dbReference type="Google" id="ProtNLM"/>
    </source>
</evidence>
<dbReference type="Gene3D" id="3.40.190.10">
    <property type="entry name" value="Periplasmic binding protein-like II"/>
    <property type="match status" value="1"/>
</dbReference>
<name>A0A6M4H569_9PROT</name>
<dbReference type="RefSeq" id="WP_171161353.1">
    <property type="nucleotide sequence ID" value="NZ_CP053073.1"/>
</dbReference>
<evidence type="ECO:0000256" key="2">
    <source>
        <dbReference type="SAM" id="SignalP"/>
    </source>
</evidence>
<comment type="similarity">
    <text evidence="1">Belongs to the UPF0065 (bug) family.</text>
</comment>
<evidence type="ECO:0000256" key="1">
    <source>
        <dbReference type="ARBA" id="ARBA00006987"/>
    </source>
</evidence>
<dbReference type="Pfam" id="PF03401">
    <property type="entry name" value="TctC"/>
    <property type="match status" value="1"/>
</dbReference>
<proteinExistence type="inferred from homology"/>
<feature type="signal peptide" evidence="2">
    <location>
        <begin position="1"/>
        <end position="21"/>
    </location>
</feature>
<evidence type="ECO:0000313" key="4">
    <source>
        <dbReference type="Proteomes" id="UP000503096"/>
    </source>
</evidence>
<dbReference type="SUPFAM" id="SSF53850">
    <property type="entry name" value="Periplasmic binding protein-like II"/>
    <property type="match status" value="1"/>
</dbReference>
<dbReference type="InterPro" id="IPR005064">
    <property type="entry name" value="BUG"/>
</dbReference>